<protein>
    <submittedName>
        <fullName evidence="3">N-acetylglucosamine kinase-like BadF-type ATPase</fullName>
    </submittedName>
</protein>
<organism evidence="3 4">
    <name type="scientific">Actinoplanes xinjiangensis</name>
    <dbReference type="NCBI Taxonomy" id="512350"/>
    <lineage>
        <taxon>Bacteria</taxon>
        <taxon>Bacillati</taxon>
        <taxon>Actinomycetota</taxon>
        <taxon>Actinomycetes</taxon>
        <taxon>Micromonosporales</taxon>
        <taxon>Micromonosporaceae</taxon>
        <taxon>Actinoplanes</taxon>
    </lineage>
</organism>
<dbReference type="AlphaFoldDB" id="A0A316F739"/>
<dbReference type="PANTHER" id="PTHR43190">
    <property type="entry name" value="N-ACETYL-D-GLUCOSAMINE KINASE"/>
    <property type="match status" value="1"/>
</dbReference>
<evidence type="ECO:0000313" key="3">
    <source>
        <dbReference type="EMBL" id="PWK39575.1"/>
    </source>
</evidence>
<dbReference type="Proteomes" id="UP000245697">
    <property type="component" value="Unassembled WGS sequence"/>
</dbReference>
<dbReference type="EMBL" id="QGGR01000022">
    <property type="protein sequence ID" value="PWK39575.1"/>
    <property type="molecule type" value="Genomic_DNA"/>
</dbReference>
<dbReference type="Gene3D" id="3.30.420.40">
    <property type="match status" value="2"/>
</dbReference>
<feature type="domain" description="ATPase BadF/BadG/BcrA/BcrD type" evidence="2">
    <location>
        <begin position="5"/>
        <end position="276"/>
    </location>
</feature>
<name>A0A316F739_9ACTN</name>
<dbReference type="OrthoDB" id="8701357at2"/>
<sequence length="332" mass="33048">MKLVVGVDAGGTRSRAVVATLDGQIVGRGLAGPGNPLSHGPHQAATQVASAVRQALGEHSPTLVAAATLGIAGPAGTGPFAAALRIGGPVAVVGDAVTAFAAGSPAATGAVLIAGTGAIAAAVRDHEVVRTSDGLGWLLGDEGSGRWLGLQAIRFAVRNWAGPFAARVAAHAGVGSADDLVYWAQALPFTEIDGLAPLVCAAAHDGDPDARTIVDAAVTCLLRTLDDLGQDGPVVLAGGLLAGETPVQQGVLTVVEAGGRQARVGLDPAAGAAWLAARPLSPLPPDRLHQLLVGAAPFAATPLSARLRTSGRAARPDDAMRRAAARAANRPR</sequence>
<dbReference type="GO" id="GO:0016301">
    <property type="term" value="F:kinase activity"/>
    <property type="evidence" value="ECO:0007669"/>
    <property type="project" value="UniProtKB-KW"/>
</dbReference>
<dbReference type="InterPro" id="IPR043129">
    <property type="entry name" value="ATPase_NBD"/>
</dbReference>
<dbReference type="Pfam" id="PF01869">
    <property type="entry name" value="BcrAD_BadFG"/>
    <property type="match status" value="1"/>
</dbReference>
<dbReference type="PANTHER" id="PTHR43190:SF3">
    <property type="entry name" value="N-ACETYL-D-GLUCOSAMINE KINASE"/>
    <property type="match status" value="1"/>
</dbReference>
<evidence type="ECO:0000313" key="4">
    <source>
        <dbReference type="Proteomes" id="UP000245697"/>
    </source>
</evidence>
<dbReference type="SUPFAM" id="SSF53067">
    <property type="entry name" value="Actin-like ATPase domain"/>
    <property type="match status" value="2"/>
</dbReference>
<keyword evidence="3" id="KW-0808">Transferase</keyword>
<accession>A0A316F739</accession>
<keyword evidence="4" id="KW-1185">Reference proteome</keyword>
<feature type="region of interest" description="Disordered" evidence="1">
    <location>
        <begin position="309"/>
        <end position="332"/>
    </location>
</feature>
<evidence type="ECO:0000256" key="1">
    <source>
        <dbReference type="SAM" id="MobiDB-lite"/>
    </source>
</evidence>
<comment type="caution">
    <text evidence="3">The sequence shown here is derived from an EMBL/GenBank/DDBJ whole genome shotgun (WGS) entry which is preliminary data.</text>
</comment>
<keyword evidence="3" id="KW-0418">Kinase</keyword>
<dbReference type="InterPro" id="IPR052519">
    <property type="entry name" value="Euk-type_GlcNAc_Kinase"/>
</dbReference>
<dbReference type="RefSeq" id="WP_109600791.1">
    <property type="nucleotide sequence ID" value="NZ_BONA01000075.1"/>
</dbReference>
<gene>
    <name evidence="3" type="ORF">BC793_122147</name>
</gene>
<proteinExistence type="predicted"/>
<reference evidence="3 4" key="1">
    <citation type="submission" date="2018-05" db="EMBL/GenBank/DDBJ databases">
        <title>Genomic Encyclopedia of Archaeal and Bacterial Type Strains, Phase II (KMG-II): from individual species to whole genera.</title>
        <authorList>
            <person name="Goeker M."/>
        </authorList>
    </citation>
    <scope>NUCLEOTIDE SEQUENCE [LARGE SCALE GENOMIC DNA]</scope>
    <source>
        <strain evidence="3 4">DSM 45184</strain>
    </source>
</reference>
<evidence type="ECO:0000259" key="2">
    <source>
        <dbReference type="Pfam" id="PF01869"/>
    </source>
</evidence>
<dbReference type="InterPro" id="IPR002731">
    <property type="entry name" value="ATPase_BadF"/>
</dbReference>